<comment type="subcellular location">
    <subcellularLocation>
        <location evidence="1">Cell membrane</location>
        <topology evidence="1">Multi-pass membrane protein</topology>
    </subcellularLocation>
</comment>
<organism evidence="6 7">
    <name type="scientific">Flavihumibacter stibioxidans</name>
    <dbReference type="NCBI Taxonomy" id="1834163"/>
    <lineage>
        <taxon>Bacteria</taxon>
        <taxon>Pseudomonadati</taxon>
        <taxon>Bacteroidota</taxon>
        <taxon>Chitinophagia</taxon>
        <taxon>Chitinophagales</taxon>
        <taxon>Chitinophagaceae</taxon>
        <taxon>Flavihumibacter</taxon>
    </lineage>
</organism>
<feature type="transmembrane region" description="Helical" evidence="5">
    <location>
        <begin position="125"/>
        <end position="152"/>
    </location>
</feature>
<proteinExistence type="predicted"/>
<evidence type="ECO:0000256" key="1">
    <source>
        <dbReference type="ARBA" id="ARBA00004651"/>
    </source>
</evidence>
<feature type="transmembrane region" description="Helical" evidence="5">
    <location>
        <begin position="43"/>
        <end position="63"/>
    </location>
</feature>
<evidence type="ECO:0000313" key="6">
    <source>
        <dbReference type="EMBL" id="MBC6492270.1"/>
    </source>
</evidence>
<keyword evidence="7" id="KW-1185">Reference proteome</keyword>
<evidence type="ECO:0000256" key="3">
    <source>
        <dbReference type="ARBA" id="ARBA00022989"/>
    </source>
</evidence>
<keyword evidence="3 5" id="KW-1133">Transmembrane helix</keyword>
<feature type="transmembrane region" description="Helical" evidence="5">
    <location>
        <begin position="75"/>
        <end position="97"/>
    </location>
</feature>
<evidence type="ECO:0000313" key="7">
    <source>
        <dbReference type="Proteomes" id="UP000765802"/>
    </source>
</evidence>
<dbReference type="EMBL" id="MBUA01000027">
    <property type="protein sequence ID" value="MBC6492270.1"/>
    <property type="molecule type" value="Genomic_DNA"/>
</dbReference>
<dbReference type="Proteomes" id="UP000765802">
    <property type="component" value="Unassembled WGS sequence"/>
</dbReference>
<accession>A0ABR7MB80</accession>
<comment type="caution">
    <text evidence="6">The sequence shown here is derived from an EMBL/GenBank/DDBJ whole genome shotgun (WGS) entry which is preliminary data.</text>
</comment>
<dbReference type="InterPro" id="IPR036640">
    <property type="entry name" value="ABC1_TM_sf"/>
</dbReference>
<evidence type="ECO:0000256" key="2">
    <source>
        <dbReference type="ARBA" id="ARBA00022692"/>
    </source>
</evidence>
<keyword evidence="4 5" id="KW-0472">Membrane</keyword>
<evidence type="ECO:0000256" key="4">
    <source>
        <dbReference type="ARBA" id="ARBA00023136"/>
    </source>
</evidence>
<dbReference type="SUPFAM" id="SSF90123">
    <property type="entry name" value="ABC transporter transmembrane region"/>
    <property type="match status" value="1"/>
</dbReference>
<evidence type="ECO:0000256" key="5">
    <source>
        <dbReference type="SAM" id="Phobius"/>
    </source>
</evidence>
<name>A0ABR7MB80_9BACT</name>
<protein>
    <submittedName>
        <fullName evidence="6">Uncharacterized protein</fullName>
    </submittedName>
</protein>
<keyword evidence="2 5" id="KW-0812">Transmembrane</keyword>
<reference evidence="6 7" key="1">
    <citation type="submission" date="2016-07" db="EMBL/GenBank/DDBJ databases">
        <title>Genome analysis of Flavihumibacter stibioxidans YS-17.</title>
        <authorList>
            <person name="Shi K."/>
            <person name="Han Y."/>
            <person name="Wang G."/>
        </authorList>
    </citation>
    <scope>NUCLEOTIDE SEQUENCE [LARGE SCALE GENOMIC DNA]</scope>
    <source>
        <strain evidence="6 7">YS-17</strain>
    </source>
</reference>
<gene>
    <name evidence="6" type="ORF">BC349_14505</name>
</gene>
<sequence>MVVHVFYILSLHYYQMVNKEEQSHPDFYLNEKGLKAIRQAARWARGLAFTGLFFIGGMAWLGIKNLLDGSTDYSANGASILVAVLFIFPTSWLFQYASRLLKGIKKNDNELLNHAFQPLAAFFKWLAISTGILVILYLIFLSITGVASLFGWGTH</sequence>